<dbReference type="InterPro" id="IPR053169">
    <property type="entry name" value="MUG_Protein"/>
</dbReference>
<dbReference type="GO" id="GO:0005975">
    <property type="term" value="P:carbohydrate metabolic process"/>
    <property type="evidence" value="ECO:0007669"/>
    <property type="project" value="InterPro"/>
</dbReference>
<dbReference type="RefSeq" id="WP_126556237.1">
    <property type="nucleotide sequence ID" value="NZ_BIFS01000002.1"/>
</dbReference>
<sequence>MYNYRAHVEGGLQTLQQWYNPDQCLWDSTGWWNAANILWAISDYQARTNSTLYANTIQEIFQKHSGGNFINDYYDDEGWWALAWIKAYDLTGQIQYLNMARTIFLDMEGGWDNHCGGGIWWSKERSYKNAIANELYFTIAAHLHQRVTHEDERAYYFERAYQGWIWFWHSGMINRYNLVNDGLNEFCQNNGGVTWTYNQGVILGGLTEMYRITRDEAYRDMAELIADAAISTLVDRYGILQEPCESGDCGADGPQFKGIFIRNLATLYEVLPKPAYQQFMLNNARAIVANNPAGNYQFGLKWSEPVDNSDAARQCSALDALLAAMSVESVESL</sequence>
<dbReference type="OrthoDB" id="6387072at2"/>
<name>A0A402AUP9_9CHLR</name>
<dbReference type="Proteomes" id="UP000287188">
    <property type="component" value="Unassembled WGS sequence"/>
</dbReference>
<dbReference type="PANTHER" id="PTHR47791">
    <property type="entry name" value="MEIOTICALLY UP-REGULATED GENE 191 PROTEIN"/>
    <property type="match status" value="1"/>
</dbReference>
<evidence type="ECO:0000313" key="2">
    <source>
        <dbReference type="Proteomes" id="UP000287188"/>
    </source>
</evidence>
<dbReference type="PANTHER" id="PTHR47791:SF1">
    <property type="entry name" value="ENDO MANNANASE, GH76 FAMILY (EUROFUNG)"/>
    <property type="match status" value="1"/>
</dbReference>
<accession>A0A402AUP9</accession>
<dbReference type="EMBL" id="BIFS01000002">
    <property type="protein sequence ID" value="GCE22850.1"/>
    <property type="molecule type" value="Genomic_DNA"/>
</dbReference>
<dbReference type="Gene3D" id="1.50.10.20">
    <property type="match status" value="1"/>
</dbReference>
<dbReference type="InterPro" id="IPR005198">
    <property type="entry name" value="Glyco_hydro_76"/>
</dbReference>
<comment type="caution">
    <text evidence="1">The sequence shown here is derived from an EMBL/GenBank/DDBJ whole genome shotgun (WGS) entry which is preliminary data.</text>
</comment>
<dbReference type="AlphaFoldDB" id="A0A402AUP9"/>
<dbReference type="InterPro" id="IPR008928">
    <property type="entry name" value="6-hairpin_glycosidase_sf"/>
</dbReference>
<gene>
    <name evidence="1" type="ORF">KDK_66500</name>
</gene>
<dbReference type="Pfam" id="PF03663">
    <property type="entry name" value="Glyco_hydro_76"/>
    <property type="match status" value="1"/>
</dbReference>
<reference evidence="2" key="1">
    <citation type="submission" date="2018-12" db="EMBL/GenBank/DDBJ databases">
        <title>Tengunoibacter tsumagoiensis gen. nov., sp. nov., Dictyobacter kobayashii sp. nov., D. alpinus sp. nov., and D. joshuensis sp. nov. and description of Dictyobacteraceae fam. nov. within the order Ktedonobacterales isolated from Tengu-no-mugimeshi.</title>
        <authorList>
            <person name="Wang C.M."/>
            <person name="Zheng Y."/>
            <person name="Sakai Y."/>
            <person name="Toyoda A."/>
            <person name="Minakuchi Y."/>
            <person name="Abe K."/>
            <person name="Yokota A."/>
            <person name="Yabe S."/>
        </authorList>
    </citation>
    <scope>NUCLEOTIDE SEQUENCE [LARGE SCALE GENOMIC DNA]</scope>
    <source>
        <strain evidence="2">Uno11</strain>
    </source>
</reference>
<proteinExistence type="predicted"/>
<dbReference type="SUPFAM" id="SSF48208">
    <property type="entry name" value="Six-hairpin glycosidases"/>
    <property type="match status" value="1"/>
</dbReference>
<keyword evidence="2" id="KW-1185">Reference proteome</keyword>
<protein>
    <recommendedName>
        <fullName evidence="3">Glycosyl hydrolase</fullName>
    </recommendedName>
</protein>
<evidence type="ECO:0008006" key="3">
    <source>
        <dbReference type="Google" id="ProtNLM"/>
    </source>
</evidence>
<evidence type="ECO:0000313" key="1">
    <source>
        <dbReference type="EMBL" id="GCE22850.1"/>
    </source>
</evidence>
<organism evidence="1 2">
    <name type="scientific">Dictyobacter kobayashii</name>
    <dbReference type="NCBI Taxonomy" id="2014872"/>
    <lineage>
        <taxon>Bacteria</taxon>
        <taxon>Bacillati</taxon>
        <taxon>Chloroflexota</taxon>
        <taxon>Ktedonobacteria</taxon>
        <taxon>Ktedonobacterales</taxon>
        <taxon>Dictyobacteraceae</taxon>
        <taxon>Dictyobacter</taxon>
    </lineage>
</organism>